<dbReference type="Proteomes" id="UP000315295">
    <property type="component" value="Unassembled WGS sequence"/>
</dbReference>
<protein>
    <submittedName>
        <fullName evidence="1">Uncharacterized protein</fullName>
    </submittedName>
</protein>
<proteinExistence type="predicted"/>
<comment type="caution">
    <text evidence="1">The sequence shown here is derived from an EMBL/GenBank/DDBJ whole genome shotgun (WGS) entry which is preliminary data.</text>
</comment>
<sequence>MEPERWLAGQSDLLLPTSNLSVCEVVDAIVAGGVEWTVSSARVRSPGIYVFCLIFIILFYLDDWNNFSGCIVAVGSRLMGKEGKCGGDLGD</sequence>
<name>A0A540M0J3_MALBA</name>
<dbReference type="AlphaFoldDB" id="A0A540M0J3"/>
<gene>
    <name evidence="1" type="ORF">C1H46_022224</name>
</gene>
<organism evidence="1 2">
    <name type="scientific">Malus baccata</name>
    <name type="common">Siberian crab apple</name>
    <name type="synonym">Pyrus baccata</name>
    <dbReference type="NCBI Taxonomy" id="106549"/>
    <lineage>
        <taxon>Eukaryota</taxon>
        <taxon>Viridiplantae</taxon>
        <taxon>Streptophyta</taxon>
        <taxon>Embryophyta</taxon>
        <taxon>Tracheophyta</taxon>
        <taxon>Spermatophyta</taxon>
        <taxon>Magnoliopsida</taxon>
        <taxon>eudicotyledons</taxon>
        <taxon>Gunneridae</taxon>
        <taxon>Pentapetalae</taxon>
        <taxon>rosids</taxon>
        <taxon>fabids</taxon>
        <taxon>Rosales</taxon>
        <taxon>Rosaceae</taxon>
        <taxon>Amygdaloideae</taxon>
        <taxon>Maleae</taxon>
        <taxon>Malus</taxon>
    </lineage>
</organism>
<accession>A0A540M0J3</accession>
<evidence type="ECO:0000313" key="2">
    <source>
        <dbReference type="Proteomes" id="UP000315295"/>
    </source>
</evidence>
<evidence type="ECO:0000313" key="1">
    <source>
        <dbReference type="EMBL" id="TQD92186.1"/>
    </source>
</evidence>
<reference evidence="1 2" key="1">
    <citation type="journal article" date="2019" name="G3 (Bethesda)">
        <title>Sequencing of a Wild Apple (Malus baccata) Genome Unravels the Differences Between Cultivated and Wild Apple Species Regarding Disease Resistance and Cold Tolerance.</title>
        <authorList>
            <person name="Chen X."/>
        </authorList>
    </citation>
    <scope>NUCLEOTIDE SEQUENCE [LARGE SCALE GENOMIC DNA]</scope>
    <source>
        <strain evidence="2">cv. Shandingzi</strain>
        <tissue evidence="1">Leaves</tissue>
    </source>
</reference>
<keyword evidence="2" id="KW-1185">Reference proteome</keyword>
<dbReference type="EMBL" id="VIEB01000398">
    <property type="protein sequence ID" value="TQD92186.1"/>
    <property type="molecule type" value="Genomic_DNA"/>
</dbReference>